<sequence>MRNNIKFLCVAALLSAVAFFTPQEVSAQSKTGEISYSKGQDLQSALSDTVVFALREFSDGRVFFKDMSSYSAKLNISNLEQCVKFIDPAGGDTLNVANESEIAYVIAANKTFYKTRFGYAQVLKYSGSCLFCFVKDLSVEQLQSMTSYGRIPATSTAKTVNALNDIAGANSGNVGKNMDLKYNMRLLPVLINGNKVMVSTRKAFMKAFPDKKDHIKQLAQETKTDFGDVVSAYNFFNILTGQE</sequence>
<evidence type="ECO:0000256" key="1">
    <source>
        <dbReference type="SAM" id="SignalP"/>
    </source>
</evidence>
<comment type="caution">
    <text evidence="2">The sequence shown here is derived from an EMBL/GenBank/DDBJ whole genome shotgun (WGS) entry which is preliminary data.</text>
</comment>
<dbReference type="AlphaFoldDB" id="A0A9D9IKH3"/>
<feature type="chain" id="PRO_5039260042" evidence="1">
    <location>
        <begin position="28"/>
        <end position="243"/>
    </location>
</feature>
<proteinExistence type="predicted"/>
<evidence type="ECO:0000313" key="2">
    <source>
        <dbReference type="EMBL" id="MBO8473488.1"/>
    </source>
</evidence>
<accession>A0A9D9IKH3</accession>
<feature type="signal peptide" evidence="1">
    <location>
        <begin position="1"/>
        <end position="27"/>
    </location>
</feature>
<reference evidence="2" key="1">
    <citation type="submission" date="2020-10" db="EMBL/GenBank/DDBJ databases">
        <authorList>
            <person name="Gilroy R."/>
        </authorList>
    </citation>
    <scope>NUCLEOTIDE SEQUENCE</scope>
    <source>
        <strain evidence="2">B1-8020</strain>
    </source>
</reference>
<protein>
    <submittedName>
        <fullName evidence="2">Uncharacterized protein</fullName>
    </submittedName>
</protein>
<evidence type="ECO:0000313" key="3">
    <source>
        <dbReference type="Proteomes" id="UP000823604"/>
    </source>
</evidence>
<name>A0A9D9IKH3_9BACT</name>
<dbReference type="Proteomes" id="UP000823604">
    <property type="component" value="Unassembled WGS sequence"/>
</dbReference>
<organism evidence="2 3">
    <name type="scientific">Candidatus Merdivivens pullicola</name>
    <dbReference type="NCBI Taxonomy" id="2840872"/>
    <lineage>
        <taxon>Bacteria</taxon>
        <taxon>Pseudomonadati</taxon>
        <taxon>Bacteroidota</taxon>
        <taxon>Bacteroidia</taxon>
        <taxon>Bacteroidales</taxon>
        <taxon>Muribaculaceae</taxon>
        <taxon>Muribaculaceae incertae sedis</taxon>
        <taxon>Candidatus Merdivivens</taxon>
    </lineage>
</organism>
<reference evidence="2" key="2">
    <citation type="journal article" date="2021" name="PeerJ">
        <title>Extensive microbial diversity within the chicken gut microbiome revealed by metagenomics and culture.</title>
        <authorList>
            <person name="Gilroy R."/>
            <person name="Ravi A."/>
            <person name="Getino M."/>
            <person name="Pursley I."/>
            <person name="Horton D.L."/>
            <person name="Alikhan N.F."/>
            <person name="Baker D."/>
            <person name="Gharbi K."/>
            <person name="Hall N."/>
            <person name="Watson M."/>
            <person name="Adriaenssens E.M."/>
            <person name="Foster-Nyarko E."/>
            <person name="Jarju S."/>
            <person name="Secka A."/>
            <person name="Antonio M."/>
            <person name="Oren A."/>
            <person name="Chaudhuri R.R."/>
            <person name="La Ragione R."/>
            <person name="Hildebrand F."/>
            <person name="Pallen M.J."/>
        </authorList>
    </citation>
    <scope>NUCLEOTIDE SEQUENCE</scope>
    <source>
        <strain evidence="2">B1-8020</strain>
    </source>
</reference>
<gene>
    <name evidence="2" type="ORF">IAB81_07680</name>
</gene>
<dbReference type="EMBL" id="JADIMA010000076">
    <property type="protein sequence ID" value="MBO8473488.1"/>
    <property type="molecule type" value="Genomic_DNA"/>
</dbReference>
<keyword evidence="1" id="KW-0732">Signal</keyword>